<reference evidence="2 3" key="1">
    <citation type="submission" date="2024-07" db="EMBL/GenBank/DDBJ databases">
        <title>Genomic Encyclopedia of Type Strains, Phase V (KMG-V): Genome sequencing to study the core and pangenomes of soil and plant-associated prokaryotes.</title>
        <authorList>
            <person name="Whitman W."/>
        </authorList>
    </citation>
    <scope>NUCLEOTIDE SEQUENCE [LARGE SCALE GENOMIC DNA]</scope>
    <source>
        <strain evidence="2 3">USDA 415</strain>
    </source>
</reference>
<feature type="region of interest" description="Disordered" evidence="1">
    <location>
        <begin position="1"/>
        <end position="24"/>
    </location>
</feature>
<dbReference type="Proteomes" id="UP001565471">
    <property type="component" value="Unassembled WGS sequence"/>
</dbReference>
<accession>A0ABV4F811</accession>
<keyword evidence="3" id="KW-1185">Reference proteome</keyword>
<evidence type="ECO:0008006" key="4">
    <source>
        <dbReference type="Google" id="ProtNLM"/>
    </source>
</evidence>
<feature type="compositionally biased region" description="Basic and acidic residues" evidence="1">
    <location>
        <begin position="8"/>
        <end position="18"/>
    </location>
</feature>
<sequence length="71" mass="8314">MEQYKNYTDQHMRNKDNPSSEEAALADFQADEEVDRFLKRYANEPVFLKRIAPKLFQKLADNLPSHEGNSL</sequence>
<dbReference type="RefSeq" id="WP_016843681.1">
    <property type="nucleotide sequence ID" value="NZ_JALJZB010000001.1"/>
</dbReference>
<name>A0ABV4F811_BRAEL</name>
<evidence type="ECO:0000256" key="1">
    <source>
        <dbReference type="SAM" id="MobiDB-lite"/>
    </source>
</evidence>
<gene>
    <name evidence="2" type="ORF">ABIF29_006416</name>
</gene>
<organism evidence="2 3">
    <name type="scientific">Bradyrhizobium elkanii</name>
    <dbReference type="NCBI Taxonomy" id="29448"/>
    <lineage>
        <taxon>Bacteria</taxon>
        <taxon>Pseudomonadati</taxon>
        <taxon>Pseudomonadota</taxon>
        <taxon>Alphaproteobacteria</taxon>
        <taxon>Hyphomicrobiales</taxon>
        <taxon>Nitrobacteraceae</taxon>
        <taxon>Bradyrhizobium</taxon>
    </lineage>
</organism>
<comment type="caution">
    <text evidence="2">The sequence shown here is derived from an EMBL/GenBank/DDBJ whole genome shotgun (WGS) entry which is preliminary data.</text>
</comment>
<evidence type="ECO:0000313" key="3">
    <source>
        <dbReference type="Proteomes" id="UP001565471"/>
    </source>
</evidence>
<proteinExistence type="predicted"/>
<dbReference type="EMBL" id="JBGBZA010000002">
    <property type="protein sequence ID" value="MEY9319617.1"/>
    <property type="molecule type" value="Genomic_DNA"/>
</dbReference>
<evidence type="ECO:0000313" key="2">
    <source>
        <dbReference type="EMBL" id="MEY9319617.1"/>
    </source>
</evidence>
<protein>
    <recommendedName>
        <fullName evidence="4">Anti-sigma factor NepR domain-containing protein</fullName>
    </recommendedName>
</protein>